<dbReference type="Proteomes" id="UP001589810">
    <property type="component" value="Unassembled WGS sequence"/>
</dbReference>
<proteinExistence type="predicted"/>
<comment type="caution">
    <text evidence="2">The sequence shown here is derived from an EMBL/GenBank/DDBJ whole genome shotgun (WGS) entry which is preliminary data.</text>
</comment>
<dbReference type="EMBL" id="JBHLUD010000006">
    <property type="protein sequence ID" value="MFC0543488.1"/>
    <property type="molecule type" value="Genomic_DNA"/>
</dbReference>
<dbReference type="SUPFAM" id="SSF56112">
    <property type="entry name" value="Protein kinase-like (PK-like)"/>
    <property type="match status" value="1"/>
</dbReference>
<name>A0ABV6MT45_9PSEU</name>
<evidence type="ECO:0000313" key="3">
    <source>
        <dbReference type="Proteomes" id="UP001589810"/>
    </source>
</evidence>
<keyword evidence="3" id="KW-1185">Reference proteome</keyword>
<dbReference type="InterPro" id="IPR011009">
    <property type="entry name" value="Kinase-like_dom_sf"/>
</dbReference>
<dbReference type="InterPro" id="IPR002575">
    <property type="entry name" value="Aminoglycoside_PTrfase"/>
</dbReference>
<accession>A0ABV6MT45</accession>
<sequence length="294" mass="32199">MDSDLLARWCVEHLGSGPAKELFRSGHLSAVMGLRLDDGREVVVKVRPDSPRLAACVEVQRRMFEAGYPCPEPLTGVERLGGDMATAERYVPGGAVLPGGKDASVAFAEAFVGLMELAPRPEEVGTLNPPPEWMDWNHCGEGLWPKPDLDGVAGAEWIDEAGRRARERLRADEGAAVIGHCDWLAGNVRWNEGELLVVHDWDSVAAESEAVLVGCAAALHSTVDPEELATVEETERFLVAYGRARGRELDENERRRAWAAGVWTRAFDAKCQHAMGQRITALSEGEARERLKRA</sequence>
<feature type="domain" description="Aminoglycoside phosphotransferase" evidence="1">
    <location>
        <begin position="26"/>
        <end position="207"/>
    </location>
</feature>
<dbReference type="Pfam" id="PF01636">
    <property type="entry name" value="APH"/>
    <property type="match status" value="1"/>
</dbReference>
<reference evidence="2 3" key="1">
    <citation type="submission" date="2024-09" db="EMBL/GenBank/DDBJ databases">
        <authorList>
            <person name="Sun Q."/>
            <person name="Mori K."/>
        </authorList>
    </citation>
    <scope>NUCLEOTIDE SEQUENCE [LARGE SCALE GENOMIC DNA]</scope>
    <source>
        <strain evidence="2 3">TBRC 1432</strain>
    </source>
</reference>
<evidence type="ECO:0000259" key="1">
    <source>
        <dbReference type="Pfam" id="PF01636"/>
    </source>
</evidence>
<protein>
    <submittedName>
        <fullName evidence="2">Phosphotransferase family protein</fullName>
    </submittedName>
</protein>
<dbReference type="RefSeq" id="WP_273940037.1">
    <property type="nucleotide sequence ID" value="NZ_CP097263.1"/>
</dbReference>
<organism evidence="2 3">
    <name type="scientific">Kutzneria chonburiensis</name>
    <dbReference type="NCBI Taxonomy" id="1483604"/>
    <lineage>
        <taxon>Bacteria</taxon>
        <taxon>Bacillati</taxon>
        <taxon>Actinomycetota</taxon>
        <taxon>Actinomycetes</taxon>
        <taxon>Pseudonocardiales</taxon>
        <taxon>Pseudonocardiaceae</taxon>
        <taxon>Kutzneria</taxon>
    </lineage>
</organism>
<evidence type="ECO:0000313" key="2">
    <source>
        <dbReference type="EMBL" id="MFC0543488.1"/>
    </source>
</evidence>
<gene>
    <name evidence="2" type="ORF">ACFFH7_18450</name>
</gene>